<comment type="caution">
    <text evidence="2">The sequence shown here is derived from an EMBL/GenBank/DDBJ whole genome shotgun (WGS) entry which is preliminary data.</text>
</comment>
<protein>
    <submittedName>
        <fullName evidence="2">Uncharacterized protein</fullName>
    </submittedName>
</protein>
<keyword evidence="1" id="KW-0472">Membrane</keyword>
<accession>A0ABQ1H668</accession>
<dbReference type="EMBL" id="BMDW01000028">
    <property type="protein sequence ID" value="GGA60344.1"/>
    <property type="molecule type" value="Genomic_DNA"/>
</dbReference>
<feature type="transmembrane region" description="Helical" evidence="1">
    <location>
        <begin position="58"/>
        <end position="78"/>
    </location>
</feature>
<keyword evidence="1" id="KW-1133">Transmembrane helix</keyword>
<gene>
    <name evidence="2" type="ORF">GCM10011395_33420</name>
</gene>
<reference evidence="3" key="1">
    <citation type="journal article" date="2019" name="Int. J. Syst. Evol. Microbiol.">
        <title>The Global Catalogue of Microorganisms (GCM) 10K type strain sequencing project: providing services to taxonomists for standard genome sequencing and annotation.</title>
        <authorList>
            <consortium name="The Broad Institute Genomics Platform"/>
            <consortium name="The Broad Institute Genome Sequencing Center for Infectious Disease"/>
            <person name="Wu L."/>
            <person name="Ma J."/>
        </authorList>
    </citation>
    <scope>NUCLEOTIDE SEQUENCE [LARGE SCALE GENOMIC DNA]</scope>
    <source>
        <strain evidence="3">CGMCC 1.10106</strain>
    </source>
</reference>
<evidence type="ECO:0000313" key="2">
    <source>
        <dbReference type="EMBL" id="GGA60344.1"/>
    </source>
</evidence>
<dbReference type="Proteomes" id="UP000618591">
    <property type="component" value="Unassembled WGS sequence"/>
</dbReference>
<organism evidence="2 3">
    <name type="scientific">Sphingomonas psychrolutea</name>
    <dbReference type="NCBI Taxonomy" id="1259676"/>
    <lineage>
        <taxon>Bacteria</taxon>
        <taxon>Pseudomonadati</taxon>
        <taxon>Pseudomonadota</taxon>
        <taxon>Alphaproteobacteria</taxon>
        <taxon>Sphingomonadales</taxon>
        <taxon>Sphingomonadaceae</taxon>
        <taxon>Sphingomonas</taxon>
    </lineage>
</organism>
<name>A0ABQ1H668_9SPHN</name>
<sequence>MGGQMAAGGVLVMSGAFGLAQGRRPKRVELCAYIAAGFLSVVLMSGVNFALVSDFRWFLVAPAFLWLSAIIILGRGALGNASRVASVLVRPNQGMPHE</sequence>
<evidence type="ECO:0000256" key="1">
    <source>
        <dbReference type="SAM" id="Phobius"/>
    </source>
</evidence>
<proteinExistence type="predicted"/>
<keyword evidence="3" id="KW-1185">Reference proteome</keyword>
<keyword evidence="1" id="KW-0812">Transmembrane</keyword>
<feature type="transmembrane region" description="Helical" evidence="1">
    <location>
        <begin position="32"/>
        <end position="51"/>
    </location>
</feature>
<evidence type="ECO:0000313" key="3">
    <source>
        <dbReference type="Proteomes" id="UP000618591"/>
    </source>
</evidence>